<keyword evidence="5 7" id="KW-1133">Transmembrane helix</keyword>
<keyword evidence="4 7" id="KW-0812">Transmembrane</keyword>
<name>A0ABY5JZ44_9BACI</name>
<dbReference type="RefSeq" id="WP_256709326.1">
    <property type="nucleotide sequence ID" value="NZ_CP101914.1"/>
</dbReference>
<dbReference type="Proteomes" id="UP001059773">
    <property type="component" value="Chromosome"/>
</dbReference>
<dbReference type="Gene3D" id="1.20.1250.20">
    <property type="entry name" value="MFS general substrate transporter like domains"/>
    <property type="match status" value="1"/>
</dbReference>
<sequence>MKGILRNFNFVILLIGRCLSNIGSSLYAVAAMWLVYELGGSSFYTGLALFLTQAPALLQVILGPVIDRIRMKKLLIYTQILQVLLLLAVPIADALGFLSIGVVLFIMPIVSLCNQFLYPAQLSILPRILKKEQLTKGNSIFAVAYQGTEALFDALAGLLLAVIGAVVVFYINSLMFLLSALLFLALRLPFISLSEPSSSENQTIKGMVLEYFSQLKEGIKVLFHPFFLWLLGGVLFVNLAGTAMFAILPAFSDSHGGPQYYGLFLSAAGIGVITGAALVSLLKLQRIRVGRLYTAVIALIGICMIVLSFVSNPWISIILFGIAWLPAGIINVTSQVIIQSSIPDHMLGRVMAAVMGISAGIAPIGALLGGAVGAVMTSASVILGGGMIMFIVAVIWKFSKTMQRVPAVKDLTPDTFKV</sequence>
<keyword evidence="2" id="KW-0813">Transport</keyword>
<feature type="transmembrane region" description="Helical" evidence="7">
    <location>
        <begin position="374"/>
        <end position="396"/>
    </location>
</feature>
<dbReference type="CDD" id="cd06173">
    <property type="entry name" value="MFS_MefA_like"/>
    <property type="match status" value="1"/>
</dbReference>
<feature type="transmembrane region" description="Helical" evidence="7">
    <location>
        <begin position="350"/>
        <end position="368"/>
    </location>
</feature>
<dbReference type="PANTHER" id="PTHR23513">
    <property type="entry name" value="INTEGRAL MEMBRANE EFFLUX PROTEIN-RELATED"/>
    <property type="match status" value="1"/>
</dbReference>
<feature type="transmembrane region" description="Helical" evidence="7">
    <location>
        <begin position="169"/>
        <end position="190"/>
    </location>
</feature>
<protein>
    <submittedName>
        <fullName evidence="9">MFS transporter</fullName>
    </submittedName>
</protein>
<dbReference type="PANTHER" id="PTHR23513:SF6">
    <property type="entry name" value="MAJOR FACILITATOR SUPERFAMILY ASSOCIATED DOMAIN-CONTAINING PROTEIN"/>
    <property type="match status" value="1"/>
</dbReference>
<dbReference type="PRINTS" id="PR01988">
    <property type="entry name" value="EXPORTERBACE"/>
</dbReference>
<feature type="transmembrane region" description="Helical" evidence="7">
    <location>
        <begin position="42"/>
        <end position="62"/>
    </location>
</feature>
<comment type="subcellular location">
    <subcellularLocation>
        <location evidence="1">Cell membrane</location>
        <topology evidence="1">Multi-pass membrane protein</topology>
    </subcellularLocation>
</comment>
<dbReference type="InterPro" id="IPR036259">
    <property type="entry name" value="MFS_trans_sf"/>
</dbReference>
<dbReference type="SUPFAM" id="SSF103473">
    <property type="entry name" value="MFS general substrate transporter"/>
    <property type="match status" value="1"/>
</dbReference>
<feature type="domain" description="Major facilitator superfamily (MFS) profile" evidence="8">
    <location>
        <begin position="9"/>
        <end position="402"/>
    </location>
</feature>
<evidence type="ECO:0000256" key="5">
    <source>
        <dbReference type="ARBA" id="ARBA00022989"/>
    </source>
</evidence>
<reference evidence="9" key="1">
    <citation type="submission" date="2022-07" db="EMBL/GenBank/DDBJ databases">
        <title>FELIX.</title>
        <authorList>
            <person name="Wan K.H."/>
            <person name="Park S."/>
            <person name="Lawrence Q."/>
            <person name="Eichenberger J.P."/>
            <person name="Booth B.W."/>
            <person name="Piaggio A.J."/>
            <person name="Chandler J.C."/>
            <person name="Franklin A.B."/>
            <person name="Celniker S.E."/>
        </authorList>
    </citation>
    <scope>NUCLEOTIDE SEQUENCE</scope>
    <source>
        <strain evidence="9">QA-1986 374</strain>
    </source>
</reference>
<evidence type="ECO:0000256" key="1">
    <source>
        <dbReference type="ARBA" id="ARBA00004651"/>
    </source>
</evidence>
<feature type="transmembrane region" description="Helical" evidence="7">
    <location>
        <begin position="292"/>
        <end position="311"/>
    </location>
</feature>
<feature type="transmembrane region" description="Helical" evidence="7">
    <location>
        <begin position="12"/>
        <end position="36"/>
    </location>
</feature>
<evidence type="ECO:0000313" key="9">
    <source>
        <dbReference type="EMBL" id="UUI04418.1"/>
    </source>
</evidence>
<keyword evidence="10" id="KW-1185">Reference proteome</keyword>
<proteinExistence type="predicted"/>
<feature type="transmembrane region" description="Helical" evidence="7">
    <location>
        <begin position="317"/>
        <end position="338"/>
    </location>
</feature>
<organism evidence="9 10">
    <name type="scientific">Oceanobacillus jeddahense</name>
    <dbReference type="NCBI Taxonomy" id="1462527"/>
    <lineage>
        <taxon>Bacteria</taxon>
        <taxon>Bacillati</taxon>
        <taxon>Bacillota</taxon>
        <taxon>Bacilli</taxon>
        <taxon>Bacillales</taxon>
        <taxon>Bacillaceae</taxon>
        <taxon>Oceanobacillus</taxon>
    </lineage>
</organism>
<dbReference type="InterPro" id="IPR011701">
    <property type="entry name" value="MFS"/>
</dbReference>
<dbReference type="InterPro" id="IPR022324">
    <property type="entry name" value="Bacilysin_exporter_BacE_put"/>
</dbReference>
<evidence type="ECO:0000256" key="3">
    <source>
        <dbReference type="ARBA" id="ARBA00022475"/>
    </source>
</evidence>
<keyword evidence="6 7" id="KW-0472">Membrane</keyword>
<gene>
    <name evidence="9" type="ORF">NP439_07120</name>
</gene>
<evidence type="ECO:0000259" key="8">
    <source>
        <dbReference type="PROSITE" id="PS50850"/>
    </source>
</evidence>
<dbReference type="Pfam" id="PF07690">
    <property type="entry name" value="MFS_1"/>
    <property type="match status" value="1"/>
</dbReference>
<dbReference type="EMBL" id="CP101914">
    <property type="protein sequence ID" value="UUI04418.1"/>
    <property type="molecule type" value="Genomic_DNA"/>
</dbReference>
<evidence type="ECO:0000256" key="4">
    <source>
        <dbReference type="ARBA" id="ARBA00022692"/>
    </source>
</evidence>
<keyword evidence="3" id="KW-1003">Cell membrane</keyword>
<feature type="transmembrane region" description="Helical" evidence="7">
    <location>
        <begin position="226"/>
        <end position="248"/>
    </location>
</feature>
<dbReference type="PROSITE" id="PS50850">
    <property type="entry name" value="MFS"/>
    <property type="match status" value="1"/>
</dbReference>
<dbReference type="InterPro" id="IPR020846">
    <property type="entry name" value="MFS_dom"/>
</dbReference>
<evidence type="ECO:0000256" key="6">
    <source>
        <dbReference type="ARBA" id="ARBA00023136"/>
    </source>
</evidence>
<evidence type="ECO:0000256" key="7">
    <source>
        <dbReference type="SAM" id="Phobius"/>
    </source>
</evidence>
<evidence type="ECO:0000256" key="2">
    <source>
        <dbReference type="ARBA" id="ARBA00022448"/>
    </source>
</evidence>
<feature type="transmembrane region" description="Helical" evidence="7">
    <location>
        <begin position="260"/>
        <end position="280"/>
    </location>
</feature>
<evidence type="ECO:0000313" key="10">
    <source>
        <dbReference type="Proteomes" id="UP001059773"/>
    </source>
</evidence>
<accession>A0ABY5JZ44</accession>